<dbReference type="EMBL" id="LR796635">
    <property type="protein sequence ID" value="CAB4155598.1"/>
    <property type="molecule type" value="Genomic_DNA"/>
</dbReference>
<dbReference type="Gene3D" id="1.10.4080.10">
    <property type="entry name" value="ADP-ribosylation/Crystallin J1"/>
    <property type="match status" value="1"/>
</dbReference>
<sequence>MIKDNAIGMFMGLYIGDAMGIALEFTEPNTGSPVRDMIGGGVHNASIGEYSDDGAMSNCIADAYIAYKRFAPSVIMQSFKRWRKSGEFGTRNYCFDVGTTTSEAMLAATNKRPYGGSSSLMTDGNGGIMRMAPHVLFNHNNKTMAIAEAVAGGLLTHGTGKCVAYSAALAEELFDGATVGNQKLFDKGIKEDSGTVMGCYASAWESIAATSTFEDAIIHAVNKGGDADTVGAVTGMIAGRIYGYTSIPQRWLDVLHSHDVLYFDALTLYRLGNA</sequence>
<dbReference type="InterPro" id="IPR036705">
    <property type="entry name" value="Ribosyl_crysJ1_sf"/>
</dbReference>
<reference evidence="3" key="1">
    <citation type="submission" date="2020-04" db="EMBL/GenBank/DDBJ databases">
        <authorList>
            <person name="Chiriac C."/>
            <person name="Salcher M."/>
            <person name="Ghai R."/>
            <person name="Kavagutti S V."/>
        </authorList>
    </citation>
    <scope>NUCLEOTIDE SEQUENCE</scope>
</reference>
<proteinExistence type="inferred from homology"/>
<evidence type="ECO:0000256" key="1">
    <source>
        <dbReference type="ARBA" id="ARBA00010702"/>
    </source>
</evidence>
<comment type="similarity">
    <text evidence="1">Belongs to the ADP-ribosylglycohydrolase family.</text>
</comment>
<gene>
    <name evidence="4" type="ORF">UFOVP1067_12</name>
    <name evidence="3" type="ORF">UFOVP662_12</name>
</gene>
<evidence type="ECO:0000313" key="4">
    <source>
        <dbReference type="EMBL" id="CAB4181030.1"/>
    </source>
</evidence>
<protein>
    <submittedName>
        <fullName evidence="3">DraG ADP-ribosylglycohydrolase</fullName>
    </submittedName>
</protein>
<accession>A0A6J5NF41</accession>
<evidence type="ECO:0000256" key="2">
    <source>
        <dbReference type="ARBA" id="ARBA00022801"/>
    </source>
</evidence>
<keyword evidence="2 3" id="KW-0378">Hydrolase</keyword>
<dbReference type="EMBL" id="LR797016">
    <property type="protein sequence ID" value="CAB4181030.1"/>
    <property type="molecule type" value="Genomic_DNA"/>
</dbReference>
<evidence type="ECO:0000313" key="3">
    <source>
        <dbReference type="EMBL" id="CAB4155598.1"/>
    </source>
</evidence>
<dbReference type="InterPro" id="IPR050792">
    <property type="entry name" value="ADP-ribosylglycohydrolase"/>
</dbReference>
<dbReference type="InterPro" id="IPR005502">
    <property type="entry name" value="Ribosyl_crysJ1"/>
</dbReference>
<dbReference type="Pfam" id="PF03747">
    <property type="entry name" value="ADP_ribosyl_GH"/>
    <property type="match status" value="2"/>
</dbReference>
<dbReference type="GO" id="GO:0016787">
    <property type="term" value="F:hydrolase activity"/>
    <property type="evidence" value="ECO:0007669"/>
    <property type="project" value="UniProtKB-KW"/>
</dbReference>
<dbReference type="PANTHER" id="PTHR16222:SF24">
    <property type="entry name" value="ADP-RIBOSYLHYDROLASE ARH3"/>
    <property type="match status" value="1"/>
</dbReference>
<organism evidence="3">
    <name type="scientific">uncultured Caudovirales phage</name>
    <dbReference type="NCBI Taxonomy" id="2100421"/>
    <lineage>
        <taxon>Viruses</taxon>
        <taxon>Duplodnaviria</taxon>
        <taxon>Heunggongvirae</taxon>
        <taxon>Uroviricota</taxon>
        <taxon>Caudoviricetes</taxon>
        <taxon>Peduoviridae</taxon>
        <taxon>Maltschvirus</taxon>
        <taxon>Maltschvirus maltsch</taxon>
    </lineage>
</organism>
<dbReference type="SUPFAM" id="SSF101478">
    <property type="entry name" value="ADP-ribosylglycohydrolase"/>
    <property type="match status" value="1"/>
</dbReference>
<name>A0A6J5NF41_9CAUD</name>
<dbReference type="PANTHER" id="PTHR16222">
    <property type="entry name" value="ADP-RIBOSYLGLYCOHYDROLASE"/>
    <property type="match status" value="1"/>
</dbReference>